<dbReference type="Pfam" id="PF02518">
    <property type="entry name" value="HATPase_c"/>
    <property type="match status" value="1"/>
</dbReference>
<dbReference type="Gene3D" id="3.30.565.10">
    <property type="entry name" value="Histidine kinase-like ATPase, C-terminal domain"/>
    <property type="match status" value="1"/>
</dbReference>
<keyword evidence="1" id="KW-0812">Transmembrane</keyword>
<dbReference type="PROSITE" id="PS50109">
    <property type="entry name" value="HIS_KIN"/>
    <property type="match status" value="1"/>
</dbReference>
<evidence type="ECO:0000313" key="3">
    <source>
        <dbReference type="EMBL" id="BDD11207.1"/>
    </source>
</evidence>
<dbReference type="SUPFAM" id="SSF48452">
    <property type="entry name" value="TPR-like"/>
    <property type="match status" value="1"/>
</dbReference>
<reference evidence="3 4" key="1">
    <citation type="submission" date="2021-12" db="EMBL/GenBank/DDBJ databases">
        <title>Genome sequencing of bacteria with rrn-lacking chromosome and rrn-plasmid.</title>
        <authorList>
            <person name="Anda M."/>
            <person name="Iwasaki W."/>
        </authorList>
    </citation>
    <scope>NUCLEOTIDE SEQUENCE [LARGE SCALE GENOMIC DNA]</scope>
    <source>
        <strain evidence="3 4">DSM 100852</strain>
    </source>
</reference>
<name>A0AAU9CW09_9BACT</name>
<dbReference type="InterPro" id="IPR036890">
    <property type="entry name" value="HATPase_C_sf"/>
</dbReference>
<dbReference type="Gene3D" id="1.25.40.10">
    <property type="entry name" value="Tetratricopeptide repeat domain"/>
    <property type="match status" value="1"/>
</dbReference>
<organism evidence="3 4">
    <name type="scientific">Fulvitalea axinellae</name>
    <dbReference type="NCBI Taxonomy" id="1182444"/>
    <lineage>
        <taxon>Bacteria</taxon>
        <taxon>Pseudomonadati</taxon>
        <taxon>Bacteroidota</taxon>
        <taxon>Cytophagia</taxon>
        <taxon>Cytophagales</taxon>
        <taxon>Persicobacteraceae</taxon>
        <taxon>Fulvitalea</taxon>
    </lineage>
</organism>
<dbReference type="InterPro" id="IPR005467">
    <property type="entry name" value="His_kinase_dom"/>
</dbReference>
<keyword evidence="1" id="KW-1133">Transmembrane helix</keyword>
<dbReference type="Gene3D" id="3.30.450.20">
    <property type="entry name" value="PAS domain"/>
    <property type="match status" value="1"/>
</dbReference>
<sequence>MNAQNVILMARINVGEAFRLNSQFDSARYYFSRAQESTKEGAQLYLDAMISANLGLTNMSLGDTLQGKKAVEDAINFFLEQKDAYPATMLLNALAQVKFQQEDFADAITQAGRSHLMAKRDKLSDQKIEASNLLAESFEALHKWDSAYFYSQLTQAYKDSLNLEKAHLEIGNMRTTYELSKQEATLEKLRYTNRTRLLTLGMLGLGLLLVATFSIALYRRNILVRKVNQTLDKQKSLLEENEKIISRSLEEKETLLKEIHHRVKNNLQIVSSLLSLQSSSTHDEQSIQALNEGRNRVESIALIHQKLYSHDDLSHIDIRNYIEQLANIVLNTVKPSGPGQKPVSLTVESRDLMLEMDVAVPLGLIVNELLTNSCKYAFSPEISGHIRIEFSEAEKEGFMVMTYSDNGKGLPSDFDISKASSLGLRLVQILSRQLHGQADFDTSNSNGARFHIQFKKSDVK</sequence>
<dbReference type="InterPro" id="IPR011495">
    <property type="entry name" value="Sig_transdc_His_kin_sub2_dim/P"/>
</dbReference>
<dbReference type="SUPFAM" id="SSF55874">
    <property type="entry name" value="ATPase domain of HSP90 chaperone/DNA topoisomerase II/histidine kinase"/>
    <property type="match status" value="1"/>
</dbReference>
<keyword evidence="4" id="KW-1185">Reference proteome</keyword>
<dbReference type="PANTHER" id="PTHR43065:SF23">
    <property type="entry name" value="SENSOR HISTIDINE KINASE PDTAS"/>
    <property type="match status" value="1"/>
</dbReference>
<feature type="transmembrane region" description="Helical" evidence="1">
    <location>
        <begin position="197"/>
        <end position="218"/>
    </location>
</feature>
<evidence type="ECO:0000259" key="2">
    <source>
        <dbReference type="PROSITE" id="PS50109"/>
    </source>
</evidence>
<dbReference type="EMBL" id="AP025314">
    <property type="protein sequence ID" value="BDD11207.1"/>
    <property type="molecule type" value="Genomic_DNA"/>
</dbReference>
<dbReference type="AlphaFoldDB" id="A0AAU9CW09"/>
<feature type="domain" description="Histidine kinase" evidence="2">
    <location>
        <begin position="258"/>
        <end position="458"/>
    </location>
</feature>
<dbReference type="Pfam" id="PF07568">
    <property type="entry name" value="HisKA_2"/>
    <property type="match status" value="1"/>
</dbReference>
<accession>A0AAU9CW09</accession>
<dbReference type="InterPro" id="IPR011990">
    <property type="entry name" value="TPR-like_helical_dom_sf"/>
</dbReference>
<dbReference type="InterPro" id="IPR003594">
    <property type="entry name" value="HATPase_dom"/>
</dbReference>
<proteinExistence type="predicted"/>
<keyword evidence="1" id="KW-0472">Membrane</keyword>
<evidence type="ECO:0000256" key="1">
    <source>
        <dbReference type="SAM" id="Phobius"/>
    </source>
</evidence>
<dbReference type="PANTHER" id="PTHR43065">
    <property type="entry name" value="SENSOR HISTIDINE KINASE"/>
    <property type="match status" value="1"/>
</dbReference>
<dbReference type="KEGG" id="fax:FUAX_36390"/>
<dbReference type="Proteomes" id="UP001348817">
    <property type="component" value="Chromosome"/>
</dbReference>
<protein>
    <recommendedName>
        <fullName evidence="2">Histidine kinase domain-containing protein</fullName>
    </recommendedName>
</protein>
<gene>
    <name evidence="3" type="ORF">FUAX_36390</name>
</gene>
<evidence type="ECO:0000313" key="4">
    <source>
        <dbReference type="Proteomes" id="UP001348817"/>
    </source>
</evidence>
<dbReference type="SMART" id="SM00387">
    <property type="entry name" value="HATPase_c"/>
    <property type="match status" value="1"/>
</dbReference>